<dbReference type="PANTHER" id="PTHR33990">
    <property type="entry name" value="PROTEIN YJDN-RELATED"/>
    <property type="match status" value="1"/>
</dbReference>
<evidence type="ECO:0000259" key="1">
    <source>
        <dbReference type="Pfam" id="PF00903"/>
    </source>
</evidence>
<keyword evidence="3" id="KW-1185">Reference proteome</keyword>
<feature type="domain" description="Glyoxalase/fosfomycin resistance/dioxygenase" evidence="1">
    <location>
        <begin position="6"/>
        <end position="130"/>
    </location>
</feature>
<dbReference type="EMBL" id="HG322950">
    <property type="protein sequence ID" value="CDF86001.1"/>
    <property type="molecule type" value="Genomic_DNA"/>
</dbReference>
<organism evidence="2 3">
    <name type="scientific">Pseudomonas knackmussii (strain DSM 6978 / CCUG 54928 / LMG 23759 / B13)</name>
    <dbReference type="NCBI Taxonomy" id="1301098"/>
    <lineage>
        <taxon>Bacteria</taxon>
        <taxon>Pseudomonadati</taxon>
        <taxon>Pseudomonadota</taxon>
        <taxon>Gammaproteobacteria</taxon>
        <taxon>Pseudomonadales</taxon>
        <taxon>Pseudomonadaceae</taxon>
        <taxon>Pseudomonas</taxon>
    </lineage>
</organism>
<dbReference type="RefSeq" id="WP_043254851.1">
    <property type="nucleotide sequence ID" value="NZ_HG322950.1"/>
</dbReference>
<dbReference type="OrthoDB" id="9795306at2"/>
<dbReference type="Pfam" id="PF00903">
    <property type="entry name" value="Glyoxalase"/>
    <property type="match status" value="1"/>
</dbReference>
<evidence type="ECO:0000313" key="3">
    <source>
        <dbReference type="Proteomes" id="UP000025241"/>
    </source>
</evidence>
<protein>
    <recommendedName>
        <fullName evidence="1">Glyoxalase/fosfomycin resistance/dioxygenase domain-containing protein</fullName>
    </recommendedName>
</protein>
<dbReference type="eggNOG" id="COG2764">
    <property type="taxonomic scope" value="Bacteria"/>
</dbReference>
<reference evidence="2 3" key="2">
    <citation type="submission" date="2014-05" db="EMBL/GenBank/DDBJ databases">
        <title>Genome sequence of the 3-chlorobenzoate degrading bacterium Pseudomonas knackmussii B13 shows multiple evidence for horizontal gene transfer.</title>
        <authorList>
            <person name="Miyazaki R."/>
            <person name="Bertelli C."/>
            <person name="Falquet L."/>
            <person name="Robinson-Rechavi M."/>
            <person name="Gharib W."/>
            <person name="Roy S."/>
            <person name="Van der Meer J.R."/>
        </authorList>
    </citation>
    <scope>NUCLEOTIDE SEQUENCE [LARGE SCALE GENOMIC DNA]</scope>
    <source>
        <strain evidence="2 3">B13</strain>
    </source>
</reference>
<dbReference type="AlphaFoldDB" id="A0A024HMA4"/>
<dbReference type="CDD" id="cd06588">
    <property type="entry name" value="PhnB_like"/>
    <property type="match status" value="1"/>
</dbReference>
<gene>
    <name evidence="2" type="ORF">PKB_4677</name>
</gene>
<accession>A0A024HMA4</accession>
<dbReference type="STRING" id="1301098.PKB_4677"/>
<dbReference type="SUPFAM" id="SSF54593">
    <property type="entry name" value="Glyoxalase/Bleomycin resistance protein/Dihydroxybiphenyl dioxygenase"/>
    <property type="match status" value="1"/>
</dbReference>
<dbReference type="PATRIC" id="fig|1301098.3.peg.4666"/>
<dbReference type="HOGENOM" id="CLU_046006_17_1_6"/>
<dbReference type="PANTHER" id="PTHR33990:SF1">
    <property type="entry name" value="PROTEIN YJDN"/>
    <property type="match status" value="1"/>
</dbReference>
<dbReference type="Gene3D" id="3.10.180.10">
    <property type="entry name" value="2,3-Dihydroxybiphenyl 1,2-Dioxygenase, domain 1"/>
    <property type="match status" value="1"/>
</dbReference>
<dbReference type="InterPro" id="IPR028973">
    <property type="entry name" value="PhnB-like"/>
</dbReference>
<dbReference type="InterPro" id="IPR029068">
    <property type="entry name" value="Glyas_Bleomycin-R_OHBP_Dase"/>
</dbReference>
<dbReference type="Proteomes" id="UP000025241">
    <property type="component" value="Chromosome I"/>
</dbReference>
<sequence length="133" mass="14907">MHVQPYLFFHGQCDEAIAFYQQALGAQLNALMRYEEAPGPTQVPDGWCEKVMHASLQIGQSEVLMSDGRGEHEARLAGFSLHLALHSVLAAEKAFAALAEEGRIDMPLEKTFWAQRFGMLHDRFGVGWMISCR</sequence>
<evidence type="ECO:0000313" key="2">
    <source>
        <dbReference type="EMBL" id="CDF86001.1"/>
    </source>
</evidence>
<name>A0A024HMA4_PSEKB</name>
<reference evidence="2 3" key="1">
    <citation type="submission" date="2013-03" db="EMBL/GenBank/DDBJ databases">
        <authorList>
            <person name="Linke B."/>
        </authorList>
    </citation>
    <scope>NUCLEOTIDE SEQUENCE [LARGE SCALE GENOMIC DNA]</scope>
    <source>
        <strain evidence="2 3">B13</strain>
    </source>
</reference>
<dbReference type="KEGG" id="pkc:PKB_4677"/>
<dbReference type="InterPro" id="IPR004360">
    <property type="entry name" value="Glyas_Fos-R_dOase_dom"/>
</dbReference>
<proteinExistence type="predicted"/>